<reference evidence="3 4" key="1">
    <citation type="journal article" date="2011" name="Proc. Natl. Acad. Sci. U.S.A.">
        <title>Niche of harmful alga Aureococcus anophagefferens revealed through ecogenomics.</title>
        <authorList>
            <person name="Gobler C.J."/>
            <person name="Berry D.L."/>
            <person name="Dyhrman S.T."/>
            <person name="Wilhelm S.W."/>
            <person name="Salamov A."/>
            <person name="Lobanov A.V."/>
            <person name="Zhang Y."/>
            <person name="Collier J.L."/>
            <person name="Wurch L.L."/>
            <person name="Kustka A.B."/>
            <person name="Dill B.D."/>
            <person name="Shah M."/>
            <person name="VerBerkmoes N.C."/>
            <person name="Kuo A."/>
            <person name="Terry A."/>
            <person name="Pangilinan J."/>
            <person name="Lindquist E.A."/>
            <person name="Lucas S."/>
            <person name="Paulsen I.T."/>
            <person name="Hattenrath-Lehmann T.K."/>
            <person name="Talmage S.C."/>
            <person name="Walker E.A."/>
            <person name="Koch F."/>
            <person name="Burson A.M."/>
            <person name="Marcoval M.A."/>
            <person name="Tang Y.Z."/>
            <person name="Lecleir G.R."/>
            <person name="Coyne K.J."/>
            <person name="Berg G.M."/>
            <person name="Bertrand E.M."/>
            <person name="Saito M.A."/>
            <person name="Gladyshev V.N."/>
            <person name="Grigoriev I.V."/>
        </authorList>
    </citation>
    <scope>NUCLEOTIDE SEQUENCE [LARGE SCALE GENOMIC DNA]</scope>
    <source>
        <strain evidence="4">CCMP 1984</strain>
    </source>
</reference>
<evidence type="ECO:0000313" key="4">
    <source>
        <dbReference type="Proteomes" id="UP000002729"/>
    </source>
</evidence>
<dbReference type="InParanoid" id="F0YJD9"/>
<dbReference type="EMBL" id="GL833147">
    <property type="protein sequence ID" value="EGB04802.1"/>
    <property type="molecule type" value="Genomic_DNA"/>
</dbReference>
<feature type="compositionally biased region" description="Basic and acidic residues" evidence="1">
    <location>
        <begin position="358"/>
        <end position="376"/>
    </location>
</feature>
<dbReference type="GeneID" id="20228705"/>
<name>F0YJD9_AURAN</name>
<organism evidence="4">
    <name type="scientific">Aureococcus anophagefferens</name>
    <name type="common">Harmful bloom alga</name>
    <dbReference type="NCBI Taxonomy" id="44056"/>
    <lineage>
        <taxon>Eukaryota</taxon>
        <taxon>Sar</taxon>
        <taxon>Stramenopiles</taxon>
        <taxon>Ochrophyta</taxon>
        <taxon>Pelagophyceae</taxon>
        <taxon>Pelagomonadales</taxon>
        <taxon>Pelagomonadaceae</taxon>
        <taxon>Aureococcus</taxon>
    </lineage>
</organism>
<feature type="region of interest" description="Disordered" evidence="1">
    <location>
        <begin position="82"/>
        <end position="126"/>
    </location>
</feature>
<evidence type="ECO:0000259" key="2">
    <source>
        <dbReference type="Pfam" id="PF01755"/>
    </source>
</evidence>
<feature type="compositionally biased region" description="Basic and acidic residues" evidence="1">
    <location>
        <begin position="586"/>
        <end position="598"/>
    </location>
</feature>
<gene>
    <name evidence="3" type="ORF">AURANDRAFT_72438</name>
</gene>
<evidence type="ECO:0000256" key="1">
    <source>
        <dbReference type="SAM" id="MobiDB-lite"/>
    </source>
</evidence>
<dbReference type="InterPro" id="IPR002654">
    <property type="entry name" value="Glyco_trans_25"/>
</dbReference>
<feature type="compositionally biased region" description="Low complexity" evidence="1">
    <location>
        <begin position="758"/>
        <end position="794"/>
    </location>
</feature>
<feature type="region of interest" description="Disordered" evidence="1">
    <location>
        <begin position="1"/>
        <end position="55"/>
    </location>
</feature>
<dbReference type="RefSeq" id="XP_009040538.1">
    <property type="nucleotide sequence ID" value="XM_009042290.1"/>
</dbReference>
<feature type="compositionally biased region" description="Low complexity" evidence="1">
    <location>
        <begin position="105"/>
        <end position="119"/>
    </location>
</feature>
<dbReference type="Pfam" id="PF01755">
    <property type="entry name" value="Glyco_transf_25"/>
    <property type="match status" value="1"/>
</dbReference>
<dbReference type="OrthoDB" id="433738at2759"/>
<dbReference type="Proteomes" id="UP000002729">
    <property type="component" value="Unassembled WGS sequence"/>
</dbReference>
<feature type="compositionally biased region" description="Polar residues" evidence="1">
    <location>
        <begin position="846"/>
        <end position="857"/>
    </location>
</feature>
<feature type="domain" description="Glycosyl transferase family 25" evidence="2">
    <location>
        <begin position="138"/>
        <end position="251"/>
    </location>
</feature>
<feature type="compositionally biased region" description="Basic and acidic residues" evidence="1">
    <location>
        <begin position="644"/>
        <end position="655"/>
    </location>
</feature>
<feature type="compositionally biased region" description="Polar residues" evidence="1">
    <location>
        <begin position="693"/>
        <end position="728"/>
    </location>
</feature>
<dbReference type="eggNOG" id="ENOG502SVAQ">
    <property type="taxonomic scope" value="Eukaryota"/>
</dbReference>
<feature type="region of interest" description="Disordered" evidence="1">
    <location>
        <begin position="462"/>
        <end position="857"/>
    </location>
</feature>
<feature type="region of interest" description="Disordered" evidence="1">
    <location>
        <begin position="345"/>
        <end position="376"/>
    </location>
</feature>
<dbReference type="KEGG" id="aaf:AURANDRAFT_72438"/>
<dbReference type="AlphaFoldDB" id="F0YJD9"/>
<proteinExistence type="predicted"/>
<feature type="compositionally biased region" description="Pro residues" evidence="1">
    <location>
        <begin position="476"/>
        <end position="501"/>
    </location>
</feature>
<dbReference type="CDD" id="cd06532">
    <property type="entry name" value="Glyco_transf_25"/>
    <property type="match status" value="1"/>
</dbReference>
<accession>F0YJD9</accession>
<protein>
    <recommendedName>
        <fullName evidence="2">Glycosyl transferase family 25 domain-containing protein</fullName>
    </recommendedName>
</protein>
<evidence type="ECO:0000313" key="3">
    <source>
        <dbReference type="EMBL" id="EGB04802.1"/>
    </source>
</evidence>
<sequence>MAEPLGLGMGTLDAMAERSPVKVVIAEPPEPEPEPEPEPFALPQKSLAESLSPSRFSACTERTSLMISERPSVLTFDAAAADFADRPAPPRPPRRKPARGPRPTPKGAAPKGAAPQGAAPREKVPWDATTLFTSGVSLINLKRRTDRLEAFLEDAPKALGDGVAVDVVEAFDGFQLHRGGSFLNGMFEPLWDASNLADREPSVEPGCRFASFGEQGCALSHASIWRRIAPRGTKDSWHLICEDDVKLHPRFALWPRLWHARCDVVYLGFHDYGQRRYAEGTGNCCFRPEYTLGMHCYALRNTAAAKLAGHLPVVGPVDAWLADNQWFGLDVFCLVVPGEGVGGAGGKLASHRTQGRVARGDVDHSSDEPPIHVGRTEEQREALLEQKRREHRFSYHPYAMEDLSELFALDEELDAAEAAARLEAEGAAAGFMESAEAPLSNVVMTVEITAAGKKELRFSAAAGGVPDSWDGATPPADAPAPDPRPSPTPSPSPGPSRPPSSRPRTATPPAGEAATRPPSSETPTSAEAPKARRMEDVLASLNPMANLLGAKMNPAAAPPDKPAPAKRPPSLLHAVAPVRKPKVSGRRMEDYVTARELEAAAPAPAADDGAPSTAPSSRPGSRPGSRGGAPETRPPRPAKASARKAPEEPAHRDSVHAAIPNLHRGTFSEADHLGRAGMGTLTRGLRRMIETTPVASGSNRPSPSESRAGSRAQTPNSRKQSPAASRATTPVRGAPRPGSRPNSNQMKARGNASEKRPAAPGSPRGPSSRGAAPSPRGPSSRGAAPSPRAAATGRGAFGSPGATSRGLSGSPGGTPRGTSPAGTVRTPPGAYGSARTPPGSGGRMGQRSSTPKTVSNNVGKFAVGATIRVASGGQSRPVGATTRLPCRPPPPPACRQLQPRAMQRIFAQVTHASRLYETLLESGACDASLVWAVPRMALALQCTMPPLDEAELATASGLGEFVEGAAHAYETLNALVYRRSTTRDLGLLERTCTPQMARVLSATAEELHGADRAMTYTLEESALARRSLRAAVCDTFATERERDLEHALRGYDDLLHDLETDEARSKMLVSMGEELTELRAARGDEHGAVEAPFVSCEFDVLFESNERMSVEAAGQTVVVEKRQLSTWRFLTTDLDDVEWRLAKIF</sequence>
<feature type="compositionally biased region" description="Low complexity" evidence="1">
    <location>
        <begin position="599"/>
        <end position="630"/>
    </location>
</feature>
<feature type="compositionally biased region" description="Pro residues" evidence="1">
    <location>
        <begin position="556"/>
        <end position="567"/>
    </location>
</feature>
<keyword evidence="4" id="KW-1185">Reference proteome</keyword>